<reference evidence="3 5" key="2">
    <citation type="submission" date="2018-08" db="EMBL/GenBank/DDBJ databases">
        <title>Genome of Clostridium chromiireducens C1, DSM12136.</title>
        <authorList>
            <person name="Xing M."/>
            <person name="Wei Y."/>
            <person name="Ang E.L."/>
            <person name="Zhao H."/>
            <person name="Zhang Y."/>
        </authorList>
    </citation>
    <scope>NUCLEOTIDE SEQUENCE [LARGE SCALE GENOMIC DNA]</scope>
    <source>
        <strain evidence="3 5">C1</strain>
    </source>
</reference>
<proteinExistence type="predicted"/>
<dbReference type="RefSeq" id="WP_079440416.1">
    <property type="nucleotide sequence ID" value="NZ_MZGT01000036.1"/>
</dbReference>
<evidence type="ECO:0000259" key="1">
    <source>
        <dbReference type="PROSITE" id="PS51186"/>
    </source>
</evidence>
<dbReference type="Gene3D" id="3.40.630.80">
    <property type="match status" value="1"/>
</dbReference>
<dbReference type="InterPro" id="IPR000182">
    <property type="entry name" value="GNAT_dom"/>
</dbReference>
<dbReference type="SUPFAM" id="SSF55729">
    <property type="entry name" value="Acyl-CoA N-acyltransferases (Nat)"/>
    <property type="match status" value="1"/>
</dbReference>
<dbReference type="EMBL" id="QXDJ01000005">
    <property type="protein sequence ID" value="RII33190.1"/>
    <property type="molecule type" value="Genomic_DNA"/>
</dbReference>
<dbReference type="GO" id="GO:0016747">
    <property type="term" value="F:acyltransferase activity, transferring groups other than amino-acyl groups"/>
    <property type="evidence" value="ECO:0007669"/>
    <property type="project" value="InterPro"/>
</dbReference>
<evidence type="ECO:0000313" key="3">
    <source>
        <dbReference type="EMBL" id="RII33190.1"/>
    </source>
</evidence>
<keyword evidence="4" id="KW-1185">Reference proteome</keyword>
<accession>A0A1V4ILA2</accession>
<dbReference type="Gene3D" id="3.40.630.30">
    <property type="match status" value="1"/>
</dbReference>
<protein>
    <submittedName>
        <fullName evidence="3">N-acetyltransferase</fullName>
    </submittedName>
</protein>
<dbReference type="InterPro" id="IPR040579">
    <property type="entry name" value="Acetyltransf_19"/>
</dbReference>
<dbReference type="OrthoDB" id="7833882at2"/>
<dbReference type="CDD" id="cd04301">
    <property type="entry name" value="NAT_SF"/>
    <property type="match status" value="1"/>
</dbReference>
<dbReference type="Proteomes" id="UP000191056">
    <property type="component" value="Unassembled WGS sequence"/>
</dbReference>
<evidence type="ECO:0000313" key="5">
    <source>
        <dbReference type="Proteomes" id="UP000265930"/>
    </source>
</evidence>
<dbReference type="Pfam" id="PF18015">
    <property type="entry name" value="Acetyltransf_19"/>
    <property type="match status" value="1"/>
</dbReference>
<evidence type="ECO:0000313" key="4">
    <source>
        <dbReference type="Proteomes" id="UP000191056"/>
    </source>
</evidence>
<keyword evidence="3" id="KW-0808">Transferase</keyword>
<name>A0A1V4ILA2_9CLOT</name>
<gene>
    <name evidence="2" type="ORF">CLCHR_27820</name>
    <name evidence="3" type="ORF">D2A34_20410</name>
</gene>
<sequence length="253" mass="30208">MVVFERYKFDEIKERICRYYHDNDILIDSFFEDHVIESNFYKIICRKEIIGYCAIYNKSLITLFNIERKYSYLAQEIFMKVKQLEEVSEAFVPTGDEFMLSLCLDNFSRVEKQAYFTRDLDMNEDNQTNINLRMAVHSDKEIIEKYSENFFENIDKSISKECIYIAEKDNELVGFGVIEKGIIREDLQSIGMFVREEFRRIGIGTNILRELKIIVKSKRKKAISGCWYYNHNSLKTQFKSGNYCETRLLRVKF</sequence>
<evidence type="ECO:0000313" key="2">
    <source>
        <dbReference type="EMBL" id="OPJ60812.1"/>
    </source>
</evidence>
<dbReference type="Pfam" id="PF13508">
    <property type="entry name" value="Acetyltransf_7"/>
    <property type="match status" value="1"/>
</dbReference>
<dbReference type="EMBL" id="MZGT01000036">
    <property type="protein sequence ID" value="OPJ60812.1"/>
    <property type="molecule type" value="Genomic_DNA"/>
</dbReference>
<dbReference type="AlphaFoldDB" id="A0A1V4ILA2"/>
<dbReference type="InterPro" id="IPR016181">
    <property type="entry name" value="Acyl_CoA_acyltransferase"/>
</dbReference>
<reference evidence="2 4" key="1">
    <citation type="submission" date="2017-03" db="EMBL/GenBank/DDBJ databases">
        <title>Genome sequence of Clostridium chromiireducens DSM 23318.</title>
        <authorList>
            <person name="Poehlein A."/>
            <person name="Daniel R."/>
        </authorList>
    </citation>
    <scope>NUCLEOTIDE SEQUENCE [LARGE SCALE GENOMIC DNA]</scope>
    <source>
        <strain evidence="2 4">DSM 23318</strain>
    </source>
</reference>
<dbReference type="PROSITE" id="PS51186">
    <property type="entry name" value="GNAT"/>
    <property type="match status" value="1"/>
</dbReference>
<comment type="caution">
    <text evidence="2">The sequence shown here is derived from an EMBL/GenBank/DDBJ whole genome shotgun (WGS) entry which is preliminary data.</text>
</comment>
<dbReference type="STRING" id="225345.CLCHR_27820"/>
<dbReference type="Proteomes" id="UP000265930">
    <property type="component" value="Unassembled WGS sequence"/>
</dbReference>
<feature type="domain" description="N-acetyltransferase" evidence="1">
    <location>
        <begin position="115"/>
        <end position="253"/>
    </location>
</feature>
<organism evidence="2 4">
    <name type="scientific">Clostridium chromiireducens</name>
    <dbReference type="NCBI Taxonomy" id="225345"/>
    <lineage>
        <taxon>Bacteria</taxon>
        <taxon>Bacillati</taxon>
        <taxon>Bacillota</taxon>
        <taxon>Clostridia</taxon>
        <taxon>Eubacteriales</taxon>
        <taxon>Clostridiaceae</taxon>
        <taxon>Clostridium</taxon>
    </lineage>
</organism>